<dbReference type="GO" id="GO:0046872">
    <property type="term" value="F:metal ion binding"/>
    <property type="evidence" value="ECO:0007669"/>
    <property type="project" value="UniProtKB-KW"/>
</dbReference>
<protein>
    <recommendedName>
        <fullName evidence="2">tetrahydrofolate synthase</fullName>
        <ecNumber evidence="2">6.3.2.17</ecNumber>
    </recommendedName>
    <alternativeName>
        <fullName evidence="8">Tetrahydrofolylpolyglutamate synthase</fullName>
    </alternativeName>
</protein>
<dbReference type="InterPro" id="IPR036565">
    <property type="entry name" value="Mur-like_cat_sf"/>
</dbReference>
<dbReference type="GO" id="GO:0005524">
    <property type="term" value="F:ATP binding"/>
    <property type="evidence" value="ECO:0007669"/>
    <property type="project" value="UniProtKB-KW"/>
</dbReference>
<keyword evidence="3 10" id="KW-0436">Ligase</keyword>
<gene>
    <name evidence="12" type="ORF">US40_C0013G0024</name>
</gene>
<proteinExistence type="inferred from homology"/>
<dbReference type="SUPFAM" id="SSF53244">
    <property type="entry name" value="MurD-like peptide ligases, peptide-binding domain"/>
    <property type="match status" value="1"/>
</dbReference>
<comment type="caution">
    <text evidence="12">The sequence shown here is derived from an EMBL/GenBank/DDBJ whole genome shotgun (WGS) entry which is preliminary data.</text>
</comment>
<dbReference type="GO" id="GO:0005737">
    <property type="term" value="C:cytoplasm"/>
    <property type="evidence" value="ECO:0007669"/>
    <property type="project" value="TreeGrafter"/>
</dbReference>
<evidence type="ECO:0000256" key="6">
    <source>
        <dbReference type="ARBA" id="ARBA00022840"/>
    </source>
</evidence>
<dbReference type="PATRIC" id="fig|1618486.3.peg.899"/>
<dbReference type="PIRSF" id="PIRSF001563">
    <property type="entry name" value="Folylpolyglu_synth"/>
    <property type="match status" value="1"/>
</dbReference>
<dbReference type="AlphaFoldDB" id="A0A0G0G4B9"/>
<evidence type="ECO:0000256" key="10">
    <source>
        <dbReference type="PIRNR" id="PIRNR001563"/>
    </source>
</evidence>
<evidence type="ECO:0000256" key="7">
    <source>
        <dbReference type="ARBA" id="ARBA00022842"/>
    </source>
</evidence>
<feature type="domain" description="Mur ligase C-terminal" evidence="11">
    <location>
        <begin position="283"/>
        <end position="408"/>
    </location>
</feature>
<evidence type="ECO:0000256" key="1">
    <source>
        <dbReference type="ARBA" id="ARBA00008276"/>
    </source>
</evidence>
<evidence type="ECO:0000256" key="3">
    <source>
        <dbReference type="ARBA" id="ARBA00022598"/>
    </source>
</evidence>
<dbReference type="Proteomes" id="UP000034917">
    <property type="component" value="Unassembled WGS sequence"/>
</dbReference>
<dbReference type="PROSITE" id="PS01012">
    <property type="entry name" value="FOLYLPOLYGLU_SYNT_2"/>
    <property type="match status" value="1"/>
</dbReference>
<sequence>MIYSFVQAEKYLNSHVRQGSKQIFQGELGLKKEKYFLKLFGSPQNKLKVIHIAGTAGKGSTCYLISSLLTAHGFKVGLHLSPHLTDVRERFQINNKIIGKKEFIYYLNQIIPFVNQVEESKFGDLSYFEVLVGLAFYIFWKKKVDYAVMETGLGGLYDSTNVVDRRDKVSVLTRIGFDHMAILGKTLKKITYQKATIINHDSQAIALDQSVEIKKVIKEVADDRQAKLDFVKKVHLNLSLLGDYQMENAGLALKTLELLAKRDSFKNAKTKIKQVFRQAHFAGRFDIKKIRDRTVILDGAHNPLKMESFTAALKSKYQGKKFHFLIAFKKGKDYQNMLRYIVPLASKITITSFFVDNQDLINLSEKPKEIGRALEKLGFKNYKIIADSKKAFETILKETKDTVVITGSLYLLGEIYKIITNDK</sequence>
<evidence type="ECO:0000256" key="5">
    <source>
        <dbReference type="ARBA" id="ARBA00022741"/>
    </source>
</evidence>
<dbReference type="InterPro" id="IPR004101">
    <property type="entry name" value="Mur_ligase_C"/>
</dbReference>
<evidence type="ECO:0000256" key="4">
    <source>
        <dbReference type="ARBA" id="ARBA00022723"/>
    </source>
</evidence>
<dbReference type="SUPFAM" id="SSF53623">
    <property type="entry name" value="MurD-like peptide ligases, catalytic domain"/>
    <property type="match status" value="1"/>
</dbReference>
<dbReference type="EMBL" id="LBSV01000013">
    <property type="protein sequence ID" value="KKQ24892.1"/>
    <property type="molecule type" value="Genomic_DNA"/>
</dbReference>
<dbReference type="Gene3D" id="3.40.1190.10">
    <property type="entry name" value="Mur-like, catalytic domain"/>
    <property type="match status" value="1"/>
</dbReference>
<dbReference type="Pfam" id="PF02875">
    <property type="entry name" value="Mur_ligase_C"/>
    <property type="match status" value="1"/>
</dbReference>
<dbReference type="PANTHER" id="PTHR11136">
    <property type="entry name" value="FOLYLPOLYGLUTAMATE SYNTHASE-RELATED"/>
    <property type="match status" value="1"/>
</dbReference>
<evidence type="ECO:0000256" key="9">
    <source>
        <dbReference type="ARBA" id="ARBA00047493"/>
    </source>
</evidence>
<evidence type="ECO:0000256" key="8">
    <source>
        <dbReference type="ARBA" id="ARBA00030592"/>
    </source>
</evidence>
<keyword evidence="7" id="KW-0460">Magnesium</keyword>
<name>A0A0G0G4B9_9BACT</name>
<organism evidence="12 13">
    <name type="scientific">Candidatus Roizmanbacteria bacterium GW2011_GWC2_37_13</name>
    <dbReference type="NCBI Taxonomy" id="1618486"/>
    <lineage>
        <taxon>Bacteria</taxon>
        <taxon>Candidatus Roizmaniibacteriota</taxon>
    </lineage>
</organism>
<dbReference type="InterPro" id="IPR036615">
    <property type="entry name" value="Mur_ligase_C_dom_sf"/>
</dbReference>
<dbReference type="Gene3D" id="3.90.190.20">
    <property type="entry name" value="Mur ligase, C-terminal domain"/>
    <property type="match status" value="1"/>
</dbReference>
<keyword evidence="6 10" id="KW-0067">ATP-binding</keyword>
<dbReference type="InterPro" id="IPR001645">
    <property type="entry name" value="Folylpolyglutamate_synth"/>
</dbReference>
<dbReference type="NCBIfam" id="TIGR01499">
    <property type="entry name" value="folC"/>
    <property type="match status" value="1"/>
</dbReference>
<comment type="catalytic activity">
    <reaction evidence="9">
        <text>(6S)-5,6,7,8-tetrahydrofolyl-(gamma-L-Glu)(n) + L-glutamate + ATP = (6S)-5,6,7,8-tetrahydrofolyl-(gamma-L-Glu)(n+1) + ADP + phosphate + H(+)</text>
        <dbReference type="Rhea" id="RHEA:10580"/>
        <dbReference type="Rhea" id="RHEA-COMP:14738"/>
        <dbReference type="Rhea" id="RHEA-COMP:14740"/>
        <dbReference type="ChEBI" id="CHEBI:15378"/>
        <dbReference type="ChEBI" id="CHEBI:29985"/>
        <dbReference type="ChEBI" id="CHEBI:30616"/>
        <dbReference type="ChEBI" id="CHEBI:43474"/>
        <dbReference type="ChEBI" id="CHEBI:141005"/>
        <dbReference type="ChEBI" id="CHEBI:456216"/>
        <dbReference type="EC" id="6.3.2.17"/>
    </reaction>
</comment>
<dbReference type="GO" id="GO:0004326">
    <property type="term" value="F:tetrahydrofolylpolyglutamate synthase activity"/>
    <property type="evidence" value="ECO:0007669"/>
    <property type="project" value="UniProtKB-EC"/>
</dbReference>
<keyword evidence="4" id="KW-0479">Metal-binding</keyword>
<evidence type="ECO:0000313" key="12">
    <source>
        <dbReference type="EMBL" id="KKQ24892.1"/>
    </source>
</evidence>
<dbReference type="GO" id="GO:0008841">
    <property type="term" value="F:dihydrofolate synthase activity"/>
    <property type="evidence" value="ECO:0007669"/>
    <property type="project" value="TreeGrafter"/>
</dbReference>
<dbReference type="EC" id="6.3.2.17" evidence="2"/>
<reference evidence="12 13" key="1">
    <citation type="journal article" date="2015" name="Nature">
        <title>rRNA introns, odd ribosomes, and small enigmatic genomes across a large radiation of phyla.</title>
        <authorList>
            <person name="Brown C.T."/>
            <person name="Hug L.A."/>
            <person name="Thomas B.C."/>
            <person name="Sharon I."/>
            <person name="Castelle C.J."/>
            <person name="Singh A."/>
            <person name="Wilkins M.J."/>
            <person name="Williams K.H."/>
            <person name="Banfield J.F."/>
        </authorList>
    </citation>
    <scope>NUCLEOTIDE SEQUENCE [LARGE SCALE GENOMIC DNA]</scope>
</reference>
<evidence type="ECO:0000256" key="2">
    <source>
        <dbReference type="ARBA" id="ARBA00013025"/>
    </source>
</evidence>
<keyword evidence="5 10" id="KW-0547">Nucleotide-binding</keyword>
<evidence type="ECO:0000259" key="11">
    <source>
        <dbReference type="Pfam" id="PF02875"/>
    </source>
</evidence>
<comment type="similarity">
    <text evidence="1 10">Belongs to the folylpolyglutamate synthase family.</text>
</comment>
<accession>A0A0G0G4B9</accession>
<dbReference type="InterPro" id="IPR018109">
    <property type="entry name" value="Folylpolyglutamate_synth_CS"/>
</dbReference>
<dbReference type="PANTHER" id="PTHR11136:SF0">
    <property type="entry name" value="DIHYDROFOLATE SYNTHETASE-RELATED"/>
    <property type="match status" value="1"/>
</dbReference>
<evidence type="ECO:0000313" key="13">
    <source>
        <dbReference type="Proteomes" id="UP000034917"/>
    </source>
</evidence>